<reference evidence="2" key="1">
    <citation type="journal article" date="2023" name="Mol. Biol. Evol.">
        <title>Third-Generation Sequencing Reveals the Adaptive Role of the Epigenome in Three Deep-Sea Polychaetes.</title>
        <authorList>
            <person name="Perez M."/>
            <person name="Aroh O."/>
            <person name="Sun Y."/>
            <person name="Lan Y."/>
            <person name="Juniper S.K."/>
            <person name="Young C.R."/>
            <person name="Angers B."/>
            <person name="Qian P.Y."/>
        </authorList>
    </citation>
    <scope>NUCLEOTIDE SEQUENCE</scope>
    <source>
        <strain evidence="2">R07B-5</strain>
    </source>
</reference>
<proteinExistence type="predicted"/>
<dbReference type="InterPro" id="IPR038765">
    <property type="entry name" value="Papain-like_cys_pep_sf"/>
</dbReference>
<dbReference type="SMART" id="SM00460">
    <property type="entry name" value="TGc"/>
    <property type="match status" value="1"/>
</dbReference>
<dbReference type="PANTHER" id="PTHR47020:SF1">
    <property type="entry name" value="HILLARIN"/>
    <property type="match status" value="1"/>
</dbReference>
<organism evidence="2 3">
    <name type="scientific">Ridgeia piscesae</name>
    <name type="common">Tubeworm</name>
    <dbReference type="NCBI Taxonomy" id="27915"/>
    <lineage>
        <taxon>Eukaryota</taxon>
        <taxon>Metazoa</taxon>
        <taxon>Spiralia</taxon>
        <taxon>Lophotrochozoa</taxon>
        <taxon>Annelida</taxon>
        <taxon>Polychaeta</taxon>
        <taxon>Sedentaria</taxon>
        <taxon>Canalipalpata</taxon>
        <taxon>Sabellida</taxon>
        <taxon>Siboglinidae</taxon>
        <taxon>Ridgeia</taxon>
    </lineage>
</organism>
<dbReference type="AlphaFoldDB" id="A0AAD9UIG3"/>
<dbReference type="InterPro" id="IPR002931">
    <property type="entry name" value="Transglutaminase-like"/>
</dbReference>
<keyword evidence="3" id="KW-1185">Reference proteome</keyword>
<sequence length="226" mass="25495">MTRLWVDGGVDVKAMAQALTATTVKKQNGEMMSLLNKLQDDAREIIDMEVDVEDRHAVLAEVKMVPSEVPEFSPPTCRKRDLYQDTADFNELDDYVCSVAAKEQTTFTELVVDLTQNCESDLKKVRAIFRWITTKDLSVLGFKEGLGNDTAMGLLRGIKYGTEKYHTLFMRLCSYAGIPCVDIKGHAKLVGYEPGMKITEDTFRNTWNAVLIGGNWWPVQCEWGAR</sequence>
<name>A0AAD9UIG3_RIDPI</name>
<dbReference type="SUPFAM" id="SSF54001">
    <property type="entry name" value="Cysteine proteinases"/>
    <property type="match status" value="1"/>
</dbReference>
<protein>
    <recommendedName>
        <fullName evidence="1">Transglutaminase-like domain-containing protein</fullName>
    </recommendedName>
</protein>
<gene>
    <name evidence="2" type="ORF">NP493_80g05003</name>
</gene>
<feature type="domain" description="Transglutaminase-like" evidence="1">
    <location>
        <begin position="155"/>
        <end position="223"/>
    </location>
</feature>
<dbReference type="Gene3D" id="3.10.620.30">
    <property type="match status" value="1"/>
</dbReference>
<evidence type="ECO:0000259" key="1">
    <source>
        <dbReference type="SMART" id="SM00460"/>
    </source>
</evidence>
<accession>A0AAD9UIG3</accession>
<dbReference type="Proteomes" id="UP001209878">
    <property type="component" value="Unassembled WGS sequence"/>
</dbReference>
<dbReference type="EMBL" id="JAODUO010000080">
    <property type="protein sequence ID" value="KAK2190437.1"/>
    <property type="molecule type" value="Genomic_DNA"/>
</dbReference>
<evidence type="ECO:0000313" key="2">
    <source>
        <dbReference type="EMBL" id="KAK2190437.1"/>
    </source>
</evidence>
<evidence type="ECO:0000313" key="3">
    <source>
        <dbReference type="Proteomes" id="UP001209878"/>
    </source>
</evidence>
<dbReference type="InterPro" id="IPR053041">
    <property type="entry name" value="Transglut-like_Superfamily_Mod"/>
</dbReference>
<comment type="caution">
    <text evidence="2">The sequence shown here is derived from an EMBL/GenBank/DDBJ whole genome shotgun (WGS) entry which is preliminary data.</text>
</comment>
<dbReference type="PANTHER" id="PTHR47020">
    <property type="entry name" value="HILLARIN"/>
    <property type="match status" value="1"/>
</dbReference>